<evidence type="ECO:0000256" key="4">
    <source>
        <dbReference type="ARBA" id="ARBA00022692"/>
    </source>
</evidence>
<evidence type="ECO:0000256" key="5">
    <source>
        <dbReference type="ARBA" id="ARBA00022989"/>
    </source>
</evidence>
<keyword evidence="2" id="KW-0813">Transport</keyword>
<comment type="subcellular location">
    <subcellularLocation>
        <location evidence="1">Cell membrane</location>
        <topology evidence="1">Multi-pass membrane protein</topology>
    </subcellularLocation>
</comment>
<evidence type="ECO:0000256" key="7">
    <source>
        <dbReference type="SAM" id="Phobius"/>
    </source>
</evidence>
<dbReference type="Gene3D" id="1.10.1760.20">
    <property type="match status" value="1"/>
</dbReference>
<dbReference type="InterPro" id="IPR002751">
    <property type="entry name" value="CbiM/NikMN"/>
</dbReference>
<sequence length="221" mass="24612">MQLAEGLFSNTVLWWIGAFYGLALFYALRMSPWRRLLEAEQWHVFLGSCVVLLVLWSMDARINDGLSFHLLGVTTITLMFGWSFGVIANSIALLGVTINGDNAWSAFALNALVLGVLPVTLTQVILVLVRSLLPKNFFIYVLVNGFLTAGLVMLVSGYVATGLLILSGGYSLVELKETFIPFFPLMAMPEAFLNGWIITVLVVYRPQWVYSFSDELYIKGK</sequence>
<reference evidence="8 9" key="1">
    <citation type="submission" date="2016-11" db="EMBL/GenBank/DDBJ databases">
        <title>Mixed transmission modes and dynamic genome evolution in an obligate animal-bacterial symbiosis.</title>
        <authorList>
            <person name="Russell S.L."/>
            <person name="Corbett-Detig R.B."/>
            <person name="Cavanaugh C.M."/>
        </authorList>
    </citation>
    <scope>NUCLEOTIDE SEQUENCE [LARGE SCALE GENOMIC DNA]</scope>
    <source>
        <strain evidence="8">Se-Cadez</strain>
    </source>
</reference>
<feature type="transmembrane region" description="Helical" evidence="7">
    <location>
        <begin position="104"/>
        <end position="129"/>
    </location>
</feature>
<keyword evidence="5 7" id="KW-1133">Transmembrane helix</keyword>
<evidence type="ECO:0000256" key="6">
    <source>
        <dbReference type="ARBA" id="ARBA00023136"/>
    </source>
</evidence>
<feature type="transmembrane region" description="Helical" evidence="7">
    <location>
        <begin position="70"/>
        <end position="98"/>
    </location>
</feature>
<comment type="caution">
    <text evidence="8">The sequence shown here is derived from an EMBL/GenBank/DDBJ whole genome shotgun (WGS) entry which is preliminary data.</text>
</comment>
<gene>
    <name evidence="8" type="ORF">BOW51_12110</name>
</gene>
<feature type="transmembrane region" description="Helical" evidence="7">
    <location>
        <begin position="12"/>
        <end position="29"/>
    </location>
</feature>
<evidence type="ECO:0000256" key="1">
    <source>
        <dbReference type="ARBA" id="ARBA00004651"/>
    </source>
</evidence>
<accession>A0A1T2KP60</accession>
<proteinExistence type="predicted"/>
<keyword evidence="9" id="KW-1185">Reference proteome</keyword>
<feature type="transmembrane region" description="Helical" evidence="7">
    <location>
        <begin position="179"/>
        <end position="204"/>
    </location>
</feature>
<dbReference type="GO" id="GO:0005886">
    <property type="term" value="C:plasma membrane"/>
    <property type="evidence" value="ECO:0007669"/>
    <property type="project" value="UniProtKB-SubCell"/>
</dbReference>
<feature type="transmembrane region" description="Helical" evidence="7">
    <location>
        <begin position="141"/>
        <end position="167"/>
    </location>
</feature>
<dbReference type="AlphaFoldDB" id="A0A1T2KP60"/>
<evidence type="ECO:0000256" key="3">
    <source>
        <dbReference type="ARBA" id="ARBA00022475"/>
    </source>
</evidence>
<dbReference type="Proteomes" id="UP000190896">
    <property type="component" value="Unassembled WGS sequence"/>
</dbReference>
<organism evidence="8 9">
    <name type="scientific">Solemya velesiana gill symbiont</name>
    <dbReference type="NCBI Taxonomy" id="1918948"/>
    <lineage>
        <taxon>Bacteria</taxon>
        <taxon>Pseudomonadati</taxon>
        <taxon>Pseudomonadota</taxon>
        <taxon>Gammaproteobacteria</taxon>
        <taxon>sulfur-oxidizing symbionts</taxon>
    </lineage>
</organism>
<feature type="transmembrane region" description="Helical" evidence="7">
    <location>
        <begin position="41"/>
        <end position="58"/>
    </location>
</feature>
<name>A0A1T2KP60_9GAMM</name>
<keyword evidence="4 7" id="KW-0812">Transmembrane</keyword>
<dbReference type="EMBL" id="MPRJ01000110">
    <property type="protein sequence ID" value="OOZ34496.1"/>
    <property type="molecule type" value="Genomic_DNA"/>
</dbReference>
<protein>
    <submittedName>
        <fullName evidence="8">Molecular chaperone DnaJ</fullName>
    </submittedName>
</protein>
<dbReference type="GO" id="GO:0000041">
    <property type="term" value="P:transition metal ion transport"/>
    <property type="evidence" value="ECO:0007669"/>
    <property type="project" value="InterPro"/>
</dbReference>
<evidence type="ECO:0000256" key="2">
    <source>
        <dbReference type="ARBA" id="ARBA00022448"/>
    </source>
</evidence>
<evidence type="ECO:0000313" key="8">
    <source>
        <dbReference type="EMBL" id="OOZ34496.1"/>
    </source>
</evidence>
<evidence type="ECO:0000313" key="9">
    <source>
        <dbReference type="Proteomes" id="UP000190896"/>
    </source>
</evidence>
<dbReference type="RefSeq" id="WP_078488259.1">
    <property type="nucleotide sequence ID" value="NZ_MPRJ01000110.1"/>
</dbReference>
<keyword evidence="6 7" id="KW-0472">Membrane</keyword>
<dbReference type="OrthoDB" id="5297929at2"/>
<dbReference type="Pfam" id="PF01891">
    <property type="entry name" value="CbiM"/>
    <property type="match status" value="1"/>
</dbReference>
<keyword evidence="3" id="KW-1003">Cell membrane</keyword>